<dbReference type="InterPro" id="IPR025714">
    <property type="entry name" value="Methyltranfer_dom"/>
</dbReference>
<keyword evidence="10" id="KW-0830">Ubiquinone</keyword>
<dbReference type="STRING" id="1601833.SAMN05518684_11513"/>
<dbReference type="Gene3D" id="3.40.50.150">
    <property type="entry name" value="Vaccinia Virus protein VP39"/>
    <property type="match status" value="1"/>
</dbReference>
<organism evidence="10 11">
    <name type="scientific">Salipaludibacillus aurantiacus</name>
    <dbReference type="NCBI Taxonomy" id="1601833"/>
    <lineage>
        <taxon>Bacteria</taxon>
        <taxon>Bacillati</taxon>
        <taxon>Bacillota</taxon>
        <taxon>Bacilli</taxon>
        <taxon>Bacillales</taxon>
        <taxon>Bacillaceae</taxon>
    </lineage>
</organism>
<evidence type="ECO:0000256" key="8">
    <source>
        <dbReference type="ARBA" id="ARBA00048428"/>
    </source>
</evidence>
<evidence type="ECO:0000256" key="3">
    <source>
        <dbReference type="ARBA" id="ARBA00034487"/>
    </source>
</evidence>
<proteinExistence type="inferred from homology"/>
<dbReference type="Proteomes" id="UP000198571">
    <property type="component" value="Unassembled WGS sequence"/>
</dbReference>
<dbReference type="EMBL" id="FOGT01000015">
    <property type="protein sequence ID" value="SES30037.1"/>
    <property type="molecule type" value="Genomic_DNA"/>
</dbReference>
<evidence type="ECO:0000256" key="4">
    <source>
        <dbReference type="ARBA" id="ARBA00034521"/>
    </source>
</evidence>
<evidence type="ECO:0000256" key="2">
    <source>
        <dbReference type="ARBA" id="ARBA00022691"/>
    </source>
</evidence>
<dbReference type="PANTHER" id="PTHR43675">
    <property type="entry name" value="ARSENITE METHYLTRANSFERASE"/>
    <property type="match status" value="1"/>
</dbReference>
<dbReference type="GO" id="GO:0030791">
    <property type="term" value="F:arsenite methyltransferase activity"/>
    <property type="evidence" value="ECO:0007669"/>
    <property type="project" value="UniProtKB-EC"/>
</dbReference>
<dbReference type="CDD" id="cd02440">
    <property type="entry name" value="AdoMet_MTases"/>
    <property type="match status" value="1"/>
</dbReference>
<evidence type="ECO:0000256" key="7">
    <source>
        <dbReference type="ARBA" id="ARBA00047943"/>
    </source>
</evidence>
<keyword evidence="2" id="KW-0949">S-adenosyl-L-methionine</keyword>
<dbReference type="SUPFAM" id="SSF53335">
    <property type="entry name" value="S-adenosyl-L-methionine-dependent methyltransferases"/>
    <property type="match status" value="1"/>
</dbReference>
<evidence type="ECO:0000313" key="11">
    <source>
        <dbReference type="Proteomes" id="UP000198571"/>
    </source>
</evidence>
<evidence type="ECO:0000256" key="5">
    <source>
        <dbReference type="ARBA" id="ARBA00034545"/>
    </source>
</evidence>
<dbReference type="NCBIfam" id="NF008823">
    <property type="entry name" value="PRK11873.1"/>
    <property type="match status" value="1"/>
</dbReference>
<name>A0A1H9W8N9_9BACI</name>
<dbReference type="OrthoDB" id="43862at2"/>
<keyword evidence="11" id="KW-1185">Reference proteome</keyword>
<dbReference type="InterPro" id="IPR026669">
    <property type="entry name" value="Arsenite_MeTrfase-like"/>
</dbReference>
<comment type="similarity">
    <text evidence="3">Belongs to the methyltransferase superfamily. Arsenite methyltransferase family.</text>
</comment>
<evidence type="ECO:0000259" key="9">
    <source>
        <dbReference type="Pfam" id="PF13847"/>
    </source>
</evidence>
<protein>
    <recommendedName>
        <fullName evidence="5">Arsenite methyltransferase</fullName>
        <ecNumber evidence="4">2.1.1.137</ecNumber>
    </recommendedName>
</protein>
<gene>
    <name evidence="10" type="ORF">SAMN05518684_11513</name>
</gene>
<comment type="catalytic activity">
    <reaction evidence="7">
        <text>arsenic triglutathione + 2 [thioredoxin]-dithiol + 2 S-adenosyl-L-methionine + H2O = dimethylarsinous acid + 2 [thioredoxin]-disulfide + 3 glutathione + 2 S-adenosyl-L-homocysteine + 2 H(+)</text>
        <dbReference type="Rhea" id="RHEA:69464"/>
        <dbReference type="Rhea" id="RHEA-COMP:10698"/>
        <dbReference type="Rhea" id="RHEA-COMP:10700"/>
        <dbReference type="ChEBI" id="CHEBI:15377"/>
        <dbReference type="ChEBI" id="CHEBI:15378"/>
        <dbReference type="ChEBI" id="CHEBI:23808"/>
        <dbReference type="ChEBI" id="CHEBI:29950"/>
        <dbReference type="ChEBI" id="CHEBI:50058"/>
        <dbReference type="ChEBI" id="CHEBI:57856"/>
        <dbReference type="ChEBI" id="CHEBI:57925"/>
        <dbReference type="ChEBI" id="CHEBI:59789"/>
        <dbReference type="ChEBI" id="CHEBI:183640"/>
        <dbReference type="EC" id="2.1.1.137"/>
    </reaction>
</comment>
<comment type="catalytic activity">
    <reaction evidence="8">
        <text>arsenic triglutathione + 3 [thioredoxin]-dithiol + 3 S-adenosyl-L-methionine = trimethylarsine + 3 [thioredoxin]-disulfide + 3 glutathione + 3 S-adenosyl-L-homocysteine + 3 H(+)</text>
        <dbReference type="Rhea" id="RHEA:69432"/>
        <dbReference type="Rhea" id="RHEA-COMP:10698"/>
        <dbReference type="Rhea" id="RHEA-COMP:10700"/>
        <dbReference type="ChEBI" id="CHEBI:15378"/>
        <dbReference type="ChEBI" id="CHEBI:27130"/>
        <dbReference type="ChEBI" id="CHEBI:29950"/>
        <dbReference type="ChEBI" id="CHEBI:50058"/>
        <dbReference type="ChEBI" id="CHEBI:57856"/>
        <dbReference type="ChEBI" id="CHEBI:57925"/>
        <dbReference type="ChEBI" id="CHEBI:59789"/>
        <dbReference type="ChEBI" id="CHEBI:183640"/>
        <dbReference type="EC" id="2.1.1.137"/>
    </reaction>
</comment>
<feature type="domain" description="Methyltransferase" evidence="9">
    <location>
        <begin position="68"/>
        <end position="214"/>
    </location>
</feature>
<evidence type="ECO:0000256" key="6">
    <source>
        <dbReference type="ARBA" id="ARBA00047941"/>
    </source>
</evidence>
<dbReference type="AlphaFoldDB" id="A0A1H9W8N9"/>
<dbReference type="PANTHER" id="PTHR43675:SF8">
    <property type="entry name" value="ARSENITE METHYLTRANSFERASE"/>
    <property type="match status" value="1"/>
</dbReference>
<evidence type="ECO:0000256" key="1">
    <source>
        <dbReference type="ARBA" id="ARBA00022679"/>
    </source>
</evidence>
<evidence type="ECO:0000313" key="10">
    <source>
        <dbReference type="EMBL" id="SES30037.1"/>
    </source>
</evidence>
<keyword evidence="1" id="KW-0808">Transferase</keyword>
<dbReference type="GO" id="GO:0032259">
    <property type="term" value="P:methylation"/>
    <property type="evidence" value="ECO:0007669"/>
    <property type="project" value="UniProtKB-KW"/>
</dbReference>
<accession>A0A1H9W8N9</accession>
<dbReference type="InterPro" id="IPR029063">
    <property type="entry name" value="SAM-dependent_MTases_sf"/>
</dbReference>
<dbReference type="Pfam" id="PF13847">
    <property type="entry name" value="Methyltransf_31"/>
    <property type="match status" value="1"/>
</dbReference>
<dbReference type="RefSeq" id="WP_093054326.1">
    <property type="nucleotide sequence ID" value="NZ_FOGT01000015.1"/>
</dbReference>
<comment type="catalytic activity">
    <reaction evidence="6">
        <text>arsenic triglutathione + [thioredoxin]-dithiol + S-adenosyl-L-methionine + 2 H2O = methylarsonous acid + [thioredoxin]-disulfide + 3 glutathione + S-adenosyl-L-homocysteine + H(+)</text>
        <dbReference type="Rhea" id="RHEA:69460"/>
        <dbReference type="Rhea" id="RHEA-COMP:10698"/>
        <dbReference type="Rhea" id="RHEA-COMP:10700"/>
        <dbReference type="ChEBI" id="CHEBI:15377"/>
        <dbReference type="ChEBI" id="CHEBI:15378"/>
        <dbReference type="ChEBI" id="CHEBI:17826"/>
        <dbReference type="ChEBI" id="CHEBI:29950"/>
        <dbReference type="ChEBI" id="CHEBI:50058"/>
        <dbReference type="ChEBI" id="CHEBI:57856"/>
        <dbReference type="ChEBI" id="CHEBI:57925"/>
        <dbReference type="ChEBI" id="CHEBI:59789"/>
        <dbReference type="ChEBI" id="CHEBI:183640"/>
        <dbReference type="EC" id="2.1.1.137"/>
    </reaction>
</comment>
<dbReference type="EC" id="2.1.1.137" evidence="4"/>
<sequence>MKADIQRKLVRERYGGIAAGAGDGCCSDDGKASGIAKTMGYGDDELKGAEEANLGLGCGNPTAIAGLQEGETVLDLGSGAGFDAFLARKKVGESGAVIGVDMTHEMIEKSRHNACKQGYGNVAFRLGEIENLPVADATIDVVISNCVINLSPEKERVFKEVYRVLKPGGRINISDIVRGSGQAPESAYKDPQVCNCIIGAERMDKIELMLKDAGFSAVQITKTTSSDDLLEAWKEGDLQMEDVVSATIHAVKR</sequence>
<keyword evidence="10" id="KW-0489">Methyltransferase</keyword>
<reference evidence="11" key="1">
    <citation type="submission" date="2016-10" db="EMBL/GenBank/DDBJ databases">
        <authorList>
            <person name="Varghese N."/>
            <person name="Submissions S."/>
        </authorList>
    </citation>
    <scope>NUCLEOTIDE SEQUENCE [LARGE SCALE GENOMIC DNA]</scope>
    <source>
        <strain evidence="11">S9</strain>
    </source>
</reference>